<organism evidence="1 2">
    <name type="scientific">Armillaria gallica</name>
    <name type="common">Bulbous honey fungus</name>
    <name type="synonym">Armillaria bulbosa</name>
    <dbReference type="NCBI Taxonomy" id="47427"/>
    <lineage>
        <taxon>Eukaryota</taxon>
        <taxon>Fungi</taxon>
        <taxon>Dikarya</taxon>
        <taxon>Basidiomycota</taxon>
        <taxon>Agaricomycotina</taxon>
        <taxon>Agaricomycetes</taxon>
        <taxon>Agaricomycetidae</taxon>
        <taxon>Agaricales</taxon>
        <taxon>Marasmiineae</taxon>
        <taxon>Physalacriaceae</taxon>
        <taxon>Armillaria</taxon>
    </lineage>
</organism>
<dbReference type="EMBL" id="KZ293705">
    <property type="protein sequence ID" value="PBK83588.1"/>
    <property type="molecule type" value="Genomic_DNA"/>
</dbReference>
<dbReference type="AlphaFoldDB" id="A0A2H3CYL4"/>
<sequence length="234" mass="26403">MDSGAAIDMILTNDIPTKLSWYDCKPLICSSAVSNPIMMVRYSKQSLPGYIRFYDNSLNPQIDSLDYVYTESQNSKFSEPDPDGHIQLQCQLSVDVDLCDHHPPLFPRRPACNLDHPQIQVCSPATILARCRDSLPISLPSFSPPYVYLWERNTPQLIRSLHGHHPSPIKNFTQFTTSKHLQPVTPRLSDQSPLIMPAHHPPMCSTHLPTILAARATTTYPRIPPFPSLDVCYL</sequence>
<name>A0A2H3CYL4_ARMGA</name>
<gene>
    <name evidence="1" type="ORF">ARMGADRAFT_1089213</name>
</gene>
<dbReference type="OrthoDB" id="10496250at2759"/>
<dbReference type="InParanoid" id="A0A2H3CYL4"/>
<keyword evidence="2" id="KW-1185">Reference proteome</keyword>
<proteinExistence type="predicted"/>
<evidence type="ECO:0000313" key="1">
    <source>
        <dbReference type="EMBL" id="PBK83588.1"/>
    </source>
</evidence>
<reference evidence="2" key="1">
    <citation type="journal article" date="2017" name="Nat. Ecol. Evol.">
        <title>Genome expansion and lineage-specific genetic innovations in the forest pathogenic fungi Armillaria.</title>
        <authorList>
            <person name="Sipos G."/>
            <person name="Prasanna A.N."/>
            <person name="Walter M.C."/>
            <person name="O'Connor E."/>
            <person name="Balint B."/>
            <person name="Krizsan K."/>
            <person name="Kiss B."/>
            <person name="Hess J."/>
            <person name="Varga T."/>
            <person name="Slot J."/>
            <person name="Riley R."/>
            <person name="Boka B."/>
            <person name="Rigling D."/>
            <person name="Barry K."/>
            <person name="Lee J."/>
            <person name="Mihaltcheva S."/>
            <person name="LaButti K."/>
            <person name="Lipzen A."/>
            <person name="Waldron R."/>
            <person name="Moloney N.M."/>
            <person name="Sperisen C."/>
            <person name="Kredics L."/>
            <person name="Vagvoelgyi C."/>
            <person name="Patrignani A."/>
            <person name="Fitzpatrick D."/>
            <person name="Nagy I."/>
            <person name="Doyle S."/>
            <person name="Anderson J.B."/>
            <person name="Grigoriev I.V."/>
            <person name="Gueldener U."/>
            <person name="Muensterkoetter M."/>
            <person name="Nagy L.G."/>
        </authorList>
    </citation>
    <scope>NUCLEOTIDE SEQUENCE [LARGE SCALE GENOMIC DNA]</scope>
    <source>
        <strain evidence="2">Ar21-2</strain>
    </source>
</reference>
<protein>
    <submittedName>
        <fullName evidence="1">Uncharacterized protein</fullName>
    </submittedName>
</protein>
<dbReference type="Proteomes" id="UP000217790">
    <property type="component" value="Unassembled WGS sequence"/>
</dbReference>
<accession>A0A2H3CYL4</accession>
<evidence type="ECO:0000313" key="2">
    <source>
        <dbReference type="Proteomes" id="UP000217790"/>
    </source>
</evidence>